<reference evidence="1" key="3">
    <citation type="submission" date="2025-09" db="UniProtKB">
        <authorList>
            <consortium name="Ensembl"/>
        </authorList>
    </citation>
    <scope>IDENTIFICATION</scope>
</reference>
<evidence type="ECO:0000313" key="1">
    <source>
        <dbReference type="Ensembl" id="ENSUAMP00000002730.1"/>
    </source>
</evidence>
<dbReference type="Ensembl" id="ENSUAMT00000003113.1">
    <property type="protein sequence ID" value="ENSUAMP00000002730.1"/>
    <property type="gene ID" value="ENSUAMG00000002496.1"/>
</dbReference>
<evidence type="ECO:0000313" key="2">
    <source>
        <dbReference type="Proteomes" id="UP000291022"/>
    </source>
</evidence>
<accession>A0A452QDM4</accession>
<organism evidence="1 2">
    <name type="scientific">Ursus americanus</name>
    <name type="common">American black bear</name>
    <name type="synonym">Euarctos americanus</name>
    <dbReference type="NCBI Taxonomy" id="9643"/>
    <lineage>
        <taxon>Eukaryota</taxon>
        <taxon>Metazoa</taxon>
        <taxon>Chordata</taxon>
        <taxon>Craniata</taxon>
        <taxon>Vertebrata</taxon>
        <taxon>Euteleostomi</taxon>
        <taxon>Mammalia</taxon>
        <taxon>Eutheria</taxon>
        <taxon>Laurasiatheria</taxon>
        <taxon>Carnivora</taxon>
        <taxon>Caniformia</taxon>
        <taxon>Ursidae</taxon>
        <taxon>Ursus</taxon>
    </lineage>
</organism>
<keyword evidence="2" id="KW-1185">Reference proteome</keyword>
<reference evidence="1" key="2">
    <citation type="submission" date="2025-08" db="UniProtKB">
        <authorList>
            <consortium name="Ensembl"/>
        </authorList>
    </citation>
    <scope>IDENTIFICATION</scope>
</reference>
<protein>
    <submittedName>
        <fullName evidence="1">Uncharacterized protein</fullName>
    </submittedName>
</protein>
<dbReference type="GeneTree" id="ENSGT00910000148445"/>
<name>A0A452QDM4_URSAM</name>
<sequence length="59" mass="7040">MLPVKSLFLSIIGKNDWLHSQLLSKKQWKSCRRKFSSNMMKAFEGTWNRLNKEKKKLLS</sequence>
<reference evidence="2" key="1">
    <citation type="submission" date="2016-06" db="EMBL/GenBank/DDBJ databases">
        <title>De novo assembly and RNA-Seq shows season-dependent expression and editing in black bear kidneys.</title>
        <authorList>
            <person name="Korstanje R."/>
            <person name="Srivastava A."/>
            <person name="Sarsani V.K."/>
            <person name="Sheehan S.M."/>
            <person name="Seger R.L."/>
            <person name="Barter M.E."/>
            <person name="Lindqvist C."/>
            <person name="Brody L.C."/>
            <person name="Mullikin J.C."/>
        </authorList>
    </citation>
    <scope>NUCLEOTIDE SEQUENCE [LARGE SCALE GENOMIC DNA]</scope>
</reference>
<dbReference type="Proteomes" id="UP000291022">
    <property type="component" value="Unassembled WGS sequence"/>
</dbReference>
<dbReference type="AlphaFoldDB" id="A0A452QDM4"/>
<proteinExistence type="predicted"/>
<dbReference type="OMA" id="IGKNDWL"/>